<dbReference type="GO" id="GO:0003735">
    <property type="term" value="F:structural constituent of ribosome"/>
    <property type="evidence" value="ECO:0007669"/>
    <property type="project" value="TreeGrafter"/>
</dbReference>
<evidence type="ECO:0000256" key="3">
    <source>
        <dbReference type="ARBA" id="ARBA00022946"/>
    </source>
</evidence>
<dbReference type="PANTHER" id="PTHR13184:SF5">
    <property type="entry name" value="METHYLTRANSFERASE-LIKE PROTEIN 17, MITOCHONDRIAL"/>
    <property type="match status" value="1"/>
</dbReference>
<keyword evidence="6" id="KW-0496">Mitochondrion</keyword>
<dbReference type="VEuPathDB" id="FungiDB:H257_02690"/>
<dbReference type="PANTHER" id="PTHR13184">
    <property type="entry name" value="37S RIBOSOMAL PROTEIN S22"/>
    <property type="match status" value="1"/>
</dbReference>
<dbReference type="GeneID" id="20804686"/>
<evidence type="ECO:0000313" key="9">
    <source>
        <dbReference type="EMBL" id="ETV86267.1"/>
    </source>
</evidence>
<proteinExistence type="predicted"/>
<dbReference type="GO" id="GO:0006412">
    <property type="term" value="P:translation"/>
    <property type="evidence" value="ECO:0007669"/>
    <property type="project" value="InterPro"/>
</dbReference>
<keyword evidence="4" id="KW-0408">Iron</keyword>
<dbReference type="EMBL" id="KI913117">
    <property type="protein sequence ID" value="ETV86267.1"/>
    <property type="molecule type" value="Genomic_DNA"/>
</dbReference>
<comment type="subcellular location">
    <subcellularLocation>
        <location evidence="1">Mitochondrion</location>
    </subcellularLocation>
</comment>
<dbReference type="GO" id="GO:0008168">
    <property type="term" value="F:methyltransferase activity"/>
    <property type="evidence" value="ECO:0007669"/>
    <property type="project" value="InterPro"/>
</dbReference>
<keyword evidence="5" id="KW-0411">Iron-sulfur</keyword>
<dbReference type="SUPFAM" id="SSF53335">
    <property type="entry name" value="S-adenosyl-L-methionine-dependent methyltransferases"/>
    <property type="match status" value="1"/>
</dbReference>
<keyword evidence="3" id="KW-0809">Transit peptide</keyword>
<evidence type="ECO:0000256" key="4">
    <source>
        <dbReference type="ARBA" id="ARBA00023004"/>
    </source>
</evidence>
<evidence type="ECO:0000256" key="7">
    <source>
        <dbReference type="ARBA" id="ARBA00045681"/>
    </source>
</evidence>
<comment type="function">
    <text evidence="7">Mitochondrial ribosome (mitoribosome) assembly factor. Binds at the interface of the head and body domains of the mitochondrial small ribosomal subunit (mt-SSU), occluding the mRNA channel and preventing compaction of the head domain towards the body. Probable inactive methyltransferase: retains the characteristic folding and ability to bind S-adenosyl-L-methionine, but it probably lost its methyltransferase activity.</text>
</comment>
<dbReference type="OrthoDB" id="421327at2759"/>
<dbReference type="GO" id="GO:0051536">
    <property type="term" value="F:iron-sulfur cluster binding"/>
    <property type="evidence" value="ECO:0007669"/>
    <property type="project" value="UniProtKB-KW"/>
</dbReference>
<gene>
    <name evidence="9" type="ORF">H257_02690</name>
</gene>
<evidence type="ECO:0000256" key="6">
    <source>
        <dbReference type="ARBA" id="ARBA00023128"/>
    </source>
</evidence>
<dbReference type="InterPro" id="IPR015324">
    <property type="entry name" value="Ribosomal_Rsm22-like"/>
</dbReference>
<organism evidence="9">
    <name type="scientific">Aphanomyces astaci</name>
    <name type="common">Crayfish plague agent</name>
    <dbReference type="NCBI Taxonomy" id="112090"/>
    <lineage>
        <taxon>Eukaryota</taxon>
        <taxon>Sar</taxon>
        <taxon>Stramenopiles</taxon>
        <taxon>Oomycota</taxon>
        <taxon>Saprolegniomycetes</taxon>
        <taxon>Saprolegniales</taxon>
        <taxon>Verrucalvaceae</taxon>
        <taxon>Aphanomyces</taxon>
    </lineage>
</organism>
<name>W4H305_APHAT</name>
<accession>W4H305</accession>
<feature type="compositionally biased region" description="Basic residues" evidence="8">
    <location>
        <begin position="440"/>
        <end position="455"/>
    </location>
</feature>
<evidence type="ECO:0008006" key="10">
    <source>
        <dbReference type="Google" id="ProtNLM"/>
    </source>
</evidence>
<dbReference type="RefSeq" id="XP_009824739.1">
    <property type="nucleotide sequence ID" value="XM_009826437.1"/>
</dbReference>
<evidence type="ECO:0000256" key="1">
    <source>
        <dbReference type="ARBA" id="ARBA00004173"/>
    </source>
</evidence>
<evidence type="ECO:0000256" key="2">
    <source>
        <dbReference type="ARBA" id="ARBA00022723"/>
    </source>
</evidence>
<evidence type="ECO:0000256" key="8">
    <source>
        <dbReference type="SAM" id="MobiDB-lite"/>
    </source>
</evidence>
<dbReference type="Pfam" id="PF09243">
    <property type="entry name" value="Rsm22"/>
    <property type="match status" value="1"/>
</dbReference>
<dbReference type="GO" id="GO:0005763">
    <property type="term" value="C:mitochondrial small ribosomal subunit"/>
    <property type="evidence" value="ECO:0007669"/>
    <property type="project" value="TreeGrafter"/>
</dbReference>
<keyword evidence="2" id="KW-0479">Metal-binding</keyword>
<dbReference type="InterPro" id="IPR029063">
    <property type="entry name" value="SAM-dependent_MTases_sf"/>
</dbReference>
<reference evidence="9" key="1">
    <citation type="submission" date="2013-12" db="EMBL/GenBank/DDBJ databases">
        <title>The Genome Sequence of Aphanomyces astaci APO3.</title>
        <authorList>
            <consortium name="The Broad Institute Genomics Platform"/>
            <person name="Russ C."/>
            <person name="Tyler B."/>
            <person name="van West P."/>
            <person name="Dieguez-Uribeondo J."/>
            <person name="Young S.K."/>
            <person name="Zeng Q."/>
            <person name="Gargeya S."/>
            <person name="Fitzgerald M."/>
            <person name="Abouelleil A."/>
            <person name="Alvarado L."/>
            <person name="Chapman S.B."/>
            <person name="Gainer-Dewar J."/>
            <person name="Goldberg J."/>
            <person name="Griggs A."/>
            <person name="Gujja S."/>
            <person name="Hansen M."/>
            <person name="Howarth C."/>
            <person name="Imamovic A."/>
            <person name="Ireland A."/>
            <person name="Larimer J."/>
            <person name="McCowan C."/>
            <person name="Murphy C."/>
            <person name="Pearson M."/>
            <person name="Poon T.W."/>
            <person name="Priest M."/>
            <person name="Roberts A."/>
            <person name="Saif S."/>
            <person name="Shea T."/>
            <person name="Sykes S."/>
            <person name="Wortman J."/>
            <person name="Nusbaum C."/>
            <person name="Birren B."/>
        </authorList>
    </citation>
    <scope>NUCLEOTIDE SEQUENCE [LARGE SCALE GENOMIC DNA]</scope>
    <source>
        <strain evidence="9">APO3</strain>
    </source>
</reference>
<dbReference type="AlphaFoldDB" id="W4H305"/>
<sequence length="465" mass="52393">MMMLAGRRSFWSSAKSALTKGKETISRISKINDTADIVDGLSSIGLNQLHVFPEPLRQRVSMLLKERTQVQLEKLKETITLGTSKSRFPWDSHNEQIGWEMDKKAKIPEFLYGPQETMAYMAFEMDGVYSSVHHVLRQMTDADGEATPFQPKSMLDFGSGPGTASWVAKEFFDESLQEYRLVEPSQSMADAANVIMEGFRGLSFRKSLGEMKREIAKGKQYDLIMASFVLSDITNDIERIAIVSTLWSLLAENGRLVLVDRGNSWGSLQVRSARQFILDSLTTNADEVVVSDDATPRIQGGKVLGPCPHQKECPMKEGEWCHFVQRTPRVTQPRLPTTQRWAGYTSMKFSYVTIEKKASHNSETDVATRTELPPARMTRGPLLSSRHVTLDLCHPEGELERRPVTKGRAIRDVYRAARKAHWGAQWPASKDSYELPKAVHPPKRRKRKPSAKKLAARAGKLVQDS</sequence>
<dbReference type="Gene3D" id="3.40.50.150">
    <property type="entry name" value="Vaccinia Virus protein VP39"/>
    <property type="match status" value="1"/>
</dbReference>
<evidence type="ECO:0000256" key="5">
    <source>
        <dbReference type="ARBA" id="ARBA00023014"/>
    </source>
</evidence>
<dbReference type="GO" id="GO:0046872">
    <property type="term" value="F:metal ion binding"/>
    <property type="evidence" value="ECO:0007669"/>
    <property type="project" value="UniProtKB-KW"/>
</dbReference>
<protein>
    <recommendedName>
        <fullName evidence="10">Ribosomal small subunit Rsm22</fullName>
    </recommendedName>
</protein>
<dbReference type="InterPro" id="IPR052571">
    <property type="entry name" value="Mt_RNA_Methyltransferase"/>
</dbReference>
<dbReference type="STRING" id="112090.W4H305"/>
<feature type="region of interest" description="Disordered" evidence="8">
    <location>
        <begin position="424"/>
        <end position="465"/>
    </location>
</feature>